<evidence type="ECO:0000313" key="2">
    <source>
        <dbReference type="Proteomes" id="UP000193642"/>
    </source>
</evidence>
<dbReference type="PANTHER" id="PTHR14614">
    <property type="entry name" value="HEPATOCELLULAR CARCINOMA-ASSOCIATED ANTIGEN"/>
    <property type="match status" value="1"/>
</dbReference>
<organism evidence="1 2">
    <name type="scientific">Rhizoclosmatium globosum</name>
    <dbReference type="NCBI Taxonomy" id="329046"/>
    <lineage>
        <taxon>Eukaryota</taxon>
        <taxon>Fungi</taxon>
        <taxon>Fungi incertae sedis</taxon>
        <taxon>Chytridiomycota</taxon>
        <taxon>Chytridiomycota incertae sedis</taxon>
        <taxon>Chytridiomycetes</taxon>
        <taxon>Chytridiales</taxon>
        <taxon>Chytriomycetaceae</taxon>
        <taxon>Rhizoclosmatium</taxon>
    </lineage>
</organism>
<gene>
    <name evidence="1" type="ORF">BCR33DRAFT_740313</name>
</gene>
<dbReference type="EMBL" id="MCGO01000035">
    <property type="protein sequence ID" value="ORY40469.1"/>
    <property type="molecule type" value="Genomic_DNA"/>
</dbReference>
<proteinExistence type="predicted"/>
<sequence length="207" mass="22592">MIWDQLWNSGIVLSRELDRLLTIPSPTTEAANDTPKDFINPSSIQTILELGTGRGLAGLTAATLLPNAKVVLTDASTESLQNASDAITLNNLQENCSTATLNWFSPSQTFIPADLVIGADVLYLSRAVKAIASLLKTLMTPVTGKALIVDPDRCFAEEFENLCIENNLAVRRVIVEREEIGEGVLGESDANVQCKRFNVFYVSHRIE</sequence>
<dbReference type="AlphaFoldDB" id="A0A1Y2C0D2"/>
<dbReference type="OrthoDB" id="2154186at2759"/>
<dbReference type="Proteomes" id="UP000193642">
    <property type="component" value="Unassembled WGS sequence"/>
</dbReference>
<evidence type="ECO:0008006" key="3">
    <source>
        <dbReference type="Google" id="ProtNLM"/>
    </source>
</evidence>
<dbReference type="Gene3D" id="3.40.50.150">
    <property type="entry name" value="Vaccinia Virus protein VP39"/>
    <property type="match status" value="1"/>
</dbReference>
<dbReference type="STRING" id="329046.A0A1Y2C0D2"/>
<accession>A0A1Y2C0D2</accession>
<evidence type="ECO:0000313" key="1">
    <source>
        <dbReference type="EMBL" id="ORY40469.1"/>
    </source>
</evidence>
<dbReference type="InterPro" id="IPR019410">
    <property type="entry name" value="Methyltransf_16"/>
</dbReference>
<reference evidence="1 2" key="1">
    <citation type="submission" date="2016-07" db="EMBL/GenBank/DDBJ databases">
        <title>Pervasive Adenine N6-methylation of Active Genes in Fungi.</title>
        <authorList>
            <consortium name="DOE Joint Genome Institute"/>
            <person name="Mondo S.J."/>
            <person name="Dannebaum R.O."/>
            <person name="Kuo R.C."/>
            <person name="Labutti K."/>
            <person name="Haridas S."/>
            <person name="Kuo A."/>
            <person name="Salamov A."/>
            <person name="Ahrendt S.R."/>
            <person name="Lipzen A."/>
            <person name="Sullivan W."/>
            <person name="Andreopoulos W.B."/>
            <person name="Clum A."/>
            <person name="Lindquist E."/>
            <person name="Daum C."/>
            <person name="Ramamoorthy G.K."/>
            <person name="Gryganskyi A."/>
            <person name="Culley D."/>
            <person name="Magnuson J.K."/>
            <person name="James T.Y."/>
            <person name="O'Malley M.A."/>
            <person name="Stajich J.E."/>
            <person name="Spatafora J.W."/>
            <person name="Visel A."/>
            <person name="Grigoriev I.V."/>
        </authorList>
    </citation>
    <scope>NUCLEOTIDE SEQUENCE [LARGE SCALE GENOMIC DNA]</scope>
    <source>
        <strain evidence="1 2">JEL800</strain>
    </source>
</reference>
<comment type="caution">
    <text evidence="1">The sequence shown here is derived from an EMBL/GenBank/DDBJ whole genome shotgun (WGS) entry which is preliminary data.</text>
</comment>
<keyword evidence="2" id="KW-1185">Reference proteome</keyword>
<protein>
    <recommendedName>
        <fullName evidence="3">S-adenosyl-L-methionine-dependent methyltransferase</fullName>
    </recommendedName>
</protein>
<dbReference type="SUPFAM" id="SSF53335">
    <property type="entry name" value="S-adenosyl-L-methionine-dependent methyltransferases"/>
    <property type="match status" value="1"/>
</dbReference>
<dbReference type="Pfam" id="PF10294">
    <property type="entry name" value="Methyltransf_16"/>
    <property type="match status" value="1"/>
</dbReference>
<dbReference type="PANTHER" id="PTHR14614:SF130">
    <property type="entry name" value="PROTEIN-LYSINE N-METHYLTRANSFERASE EEF2KMT"/>
    <property type="match status" value="1"/>
</dbReference>
<name>A0A1Y2C0D2_9FUNG</name>
<dbReference type="InterPro" id="IPR029063">
    <property type="entry name" value="SAM-dependent_MTases_sf"/>
</dbReference>